<gene>
    <name evidence="7" type="primary">AFF2</name>
</gene>
<protein>
    <submittedName>
        <fullName evidence="7">ALF transcription elongation factor 2</fullName>
    </submittedName>
</protein>
<dbReference type="InterPro" id="IPR043639">
    <property type="entry name" value="AF4_int"/>
</dbReference>
<dbReference type="OrthoDB" id="6382204at2759"/>
<reference evidence="7" key="3">
    <citation type="submission" date="2025-09" db="UniProtKB">
        <authorList>
            <consortium name="Ensembl"/>
        </authorList>
    </citation>
    <scope>IDENTIFICATION</scope>
</reference>
<feature type="compositionally biased region" description="Low complexity" evidence="5">
    <location>
        <begin position="887"/>
        <end position="897"/>
    </location>
</feature>
<dbReference type="Ensembl" id="ENSMODT00000071397.1">
    <property type="protein sequence ID" value="ENSMODP00000056678.1"/>
    <property type="gene ID" value="ENSMODG00000005570.4"/>
</dbReference>
<keyword evidence="4" id="KW-0539">Nucleus</keyword>
<dbReference type="InterPro" id="IPR043640">
    <property type="entry name" value="AF4/FMR2_CHD"/>
</dbReference>
<feature type="compositionally biased region" description="Polar residues" evidence="5">
    <location>
        <begin position="211"/>
        <end position="233"/>
    </location>
</feature>
<sequence length="1322" mass="147514">MSAHCAEEGRQFPFLRFLYYSFGGDLLVDLSDISQDLEEAPCSSTAYPRHLPFPKMFEFLNAIRELDDSHYDQDRNALKRKEWERRSQEVQQDEDLFASGFSLFGEPYKTNKGDALASRVQNTLGNYDEMKDLLTNHSNQSQLVGIPKNSIPQTPTEKNEQSFFPDQRNRMIAPHQGSSQSVPLLSSVTSSSSHQNIRKPRADWPRAGHCSTITQASQSTGLPNRMKQSNPHDQPQGRYEDLFNCQSDQHKNGGMEDASMSTSSSNSRRLSHSKASGGDHFYKESIPCPSPIDFEFLANGPISPLSSTSLLSSASSLSVQNFPQGLYCKTSMVQQKPTAYVRPMDGQEQLPDFSPALKPLLEIESGYSSQTFGTLLEGKPSATTAKTKLPKLTIPQPSEINLSNDPNCVEEILRDLQLSTSAYSVQKWSDPEIKAATKPPVPQKSMLEDDLKISSDEDEIEQDIEKAKTMDIPSNDFEGGSSSLQPVERQENFVEKHLLTAALNSPTVPPAPEPVVIPSSGGSESSSSDSSSESDSDSESSSSDSEGNEESRSNTPEPEPPSTNKWQLDKWLNKVNPQNKTIISNQNETSNENNPLLSITPQTEVQNKAKVTPGLFQIEPKERPLLSPLREKARQRLMQKPPPPPPPPLEAKTSRQKSPAQNEAASQKIIVKKQPQKVERTPSTEEYPWSRPNIHPSNTPKEKDTLEHPEQAKARNRAAVGKLAPRKEPKLTAAFIAEKKKFRGPGKIAPKSREFVETDSSTSDSNTDQDEALQVKPVPPCPTLTSALKPKEAPSNTIFNVSTLTGSSSSCSSSSSLCLDIATNEVEEPLFSPLPIGQTELLSPIRDYDDTKALWVKIDLDLLSRVPGQDPPETTSMKSEPRDNIKPPQTQTPQIPQARESPGPSFADKMSGKNKRKFKPSDHLDLFPENKKQRLEDGPVSSLFPPCISPIPSSQRFPSTKENVLAKKVAKKRDDKLFPPPLSPLSDEPLHRRISSDSKSSFSQEVFMPTAFPAASCSFARPRKNESKTHLNFRICGEDTYNRGPSIGLLNSNQLEMATWSSMSSMANGSVETRRPRIHFDNMPHSADYYMQEAKKLKHKADALVEKFGKAIYYTDAALSFIECGNAMERDPLEAKSPYTMYSETVELIRYALRLKNFTCSSSTEWDKRLAILCYRCLSLLYLRMFKLKRDHAMKYSRSLMEYFKTSSKAAQIPWGNYGKSAEVMSPLSLSPSSSNALPSLGPIVIPHRIHHMAASHVNITNNVLRGYEHWDMADRLTRENREFFADLDSLMGPLTQHSTMTNLVRYIRQGLYWLRLEAHLS</sequence>
<dbReference type="InParanoid" id="A0A5F8H9R2"/>
<feature type="compositionally biased region" description="Pro residues" evidence="5">
    <location>
        <begin position="640"/>
        <end position="649"/>
    </location>
</feature>
<dbReference type="PANTHER" id="PTHR10528">
    <property type="entry name" value="AF4/FMR2 FAMILY MEMBER"/>
    <property type="match status" value="1"/>
</dbReference>
<dbReference type="InterPro" id="IPR007797">
    <property type="entry name" value="AF4/FMR2"/>
</dbReference>
<feature type="compositionally biased region" description="Low complexity" evidence="5">
    <location>
        <begin position="259"/>
        <end position="276"/>
    </location>
</feature>
<name>A0A5F8H9R2_MONDO</name>
<feature type="region of interest" description="Disordered" evidence="5">
    <location>
        <begin position="864"/>
        <end position="939"/>
    </location>
</feature>
<evidence type="ECO:0000256" key="3">
    <source>
        <dbReference type="ARBA" id="ARBA00022553"/>
    </source>
</evidence>
<feature type="compositionally biased region" description="Basic and acidic residues" evidence="5">
    <location>
        <begin position="488"/>
        <end position="498"/>
    </location>
</feature>
<feature type="region of interest" description="Disordered" evidence="5">
    <location>
        <begin position="435"/>
        <end position="726"/>
    </location>
</feature>
<dbReference type="GO" id="GO:0043484">
    <property type="term" value="P:regulation of RNA splicing"/>
    <property type="evidence" value="ECO:0000318"/>
    <property type="project" value="GO_Central"/>
</dbReference>
<evidence type="ECO:0000256" key="4">
    <source>
        <dbReference type="ARBA" id="ARBA00023242"/>
    </source>
</evidence>
<evidence type="ECO:0000313" key="8">
    <source>
        <dbReference type="Proteomes" id="UP000002280"/>
    </source>
</evidence>
<proteinExistence type="inferred from homology"/>
<dbReference type="STRING" id="13616.ENSMODP00000056678"/>
<feature type="compositionally biased region" description="Polar residues" evidence="5">
    <location>
        <begin position="150"/>
        <end position="164"/>
    </location>
</feature>
<evidence type="ECO:0000256" key="5">
    <source>
        <dbReference type="SAM" id="MobiDB-lite"/>
    </source>
</evidence>
<dbReference type="GO" id="GO:0016607">
    <property type="term" value="C:nuclear speck"/>
    <property type="evidence" value="ECO:0000318"/>
    <property type="project" value="GO_Central"/>
</dbReference>
<keyword evidence="8" id="KW-1185">Reference proteome</keyword>
<feature type="compositionally biased region" description="Polar residues" evidence="5">
    <location>
        <begin position="575"/>
        <end position="606"/>
    </location>
</feature>
<dbReference type="CTD" id="2334"/>
<dbReference type="PANTHER" id="PTHR10528:SF18">
    <property type="entry name" value="AF4_FMR2 FAMILY MEMBER 2"/>
    <property type="match status" value="1"/>
</dbReference>
<dbReference type="GeneTree" id="ENSGT00950000182974"/>
<evidence type="ECO:0000313" key="7">
    <source>
        <dbReference type="Ensembl" id="ENSMODP00000056678.1"/>
    </source>
</evidence>
<feature type="domain" description="AF4/FMR2 C-terminal homology" evidence="6">
    <location>
        <begin position="1070"/>
        <end position="1321"/>
    </location>
</feature>
<feature type="compositionally biased region" description="Basic and acidic residues" evidence="5">
    <location>
        <begin position="919"/>
        <end position="937"/>
    </location>
</feature>
<feature type="compositionally biased region" description="Polar residues" evidence="5">
    <location>
        <begin position="656"/>
        <end position="665"/>
    </location>
</feature>
<comment type="subcellular location">
    <subcellularLocation>
        <location evidence="1">Nucleus</location>
    </subcellularLocation>
</comment>
<feature type="compositionally biased region" description="Basic and acidic residues" evidence="5">
    <location>
        <begin position="619"/>
        <end position="634"/>
    </location>
</feature>
<dbReference type="OMA" id="SMELPDP"/>
<feature type="compositionally biased region" description="Basic and acidic residues" evidence="5">
    <location>
        <begin position="700"/>
        <end position="713"/>
    </location>
</feature>
<reference evidence="7" key="2">
    <citation type="submission" date="2025-08" db="UniProtKB">
        <authorList>
            <consortium name="Ensembl"/>
        </authorList>
    </citation>
    <scope>IDENTIFICATION</scope>
</reference>
<evidence type="ECO:0000256" key="2">
    <source>
        <dbReference type="ARBA" id="ARBA00007354"/>
    </source>
</evidence>
<dbReference type="KEGG" id="mdo:100025041"/>
<feature type="region of interest" description="Disordered" evidence="5">
    <location>
        <begin position="140"/>
        <end position="278"/>
    </location>
</feature>
<dbReference type="Bgee" id="ENSMODG00000005570">
    <property type="expression patterns" value="Expressed in spermatid and 10 other cell types or tissues"/>
</dbReference>
<accession>A0A5F8H9R2</accession>
<dbReference type="Pfam" id="PF18876">
    <property type="entry name" value="AFF4_CHD"/>
    <property type="match status" value="1"/>
</dbReference>
<comment type="similarity">
    <text evidence="2">Belongs to the AF4 family.</text>
</comment>
<dbReference type="Pfam" id="PF05110">
    <property type="entry name" value="AF-4"/>
    <property type="match status" value="1"/>
</dbReference>
<keyword evidence="3" id="KW-0597">Phosphoprotein</keyword>
<dbReference type="FunCoup" id="A0A5F8H9R2">
    <property type="interactions" value="134"/>
</dbReference>
<dbReference type="RefSeq" id="XP_007507323.1">
    <property type="nucleotide sequence ID" value="XM_007507261.3"/>
</dbReference>
<dbReference type="Gene3D" id="6.10.250.2670">
    <property type="match status" value="1"/>
</dbReference>
<dbReference type="Proteomes" id="UP000002280">
    <property type="component" value="Chromosome X"/>
</dbReference>
<reference evidence="7 8" key="1">
    <citation type="journal article" date="2007" name="Nature">
        <title>Genome of the marsupial Monodelphis domestica reveals innovation in non-coding sequences.</title>
        <authorList>
            <person name="Mikkelsen T.S."/>
            <person name="Wakefield M.J."/>
            <person name="Aken B."/>
            <person name="Amemiya C.T."/>
            <person name="Chang J.L."/>
            <person name="Duke S."/>
            <person name="Garber M."/>
            <person name="Gentles A.J."/>
            <person name="Goodstadt L."/>
            <person name="Heger A."/>
            <person name="Jurka J."/>
            <person name="Kamal M."/>
            <person name="Mauceli E."/>
            <person name="Searle S.M."/>
            <person name="Sharpe T."/>
            <person name="Baker M.L."/>
            <person name="Batzer M.A."/>
            <person name="Benos P.V."/>
            <person name="Belov K."/>
            <person name="Clamp M."/>
            <person name="Cook A."/>
            <person name="Cuff J."/>
            <person name="Das R."/>
            <person name="Davidow L."/>
            <person name="Deakin J.E."/>
            <person name="Fazzari M.J."/>
            <person name="Glass J.L."/>
            <person name="Grabherr M."/>
            <person name="Greally J.M."/>
            <person name="Gu W."/>
            <person name="Hore T.A."/>
            <person name="Huttley G.A."/>
            <person name="Kleber M."/>
            <person name="Jirtle R.L."/>
            <person name="Koina E."/>
            <person name="Lee J.T."/>
            <person name="Mahony S."/>
            <person name="Marra M.A."/>
            <person name="Miller R.D."/>
            <person name="Nicholls R.D."/>
            <person name="Oda M."/>
            <person name="Papenfuss A.T."/>
            <person name="Parra Z.E."/>
            <person name="Pollock D.D."/>
            <person name="Ray D.A."/>
            <person name="Schein J.E."/>
            <person name="Speed T.P."/>
            <person name="Thompson K."/>
            <person name="VandeBerg J.L."/>
            <person name="Wade C.M."/>
            <person name="Walker J.A."/>
            <person name="Waters P.D."/>
            <person name="Webber C."/>
            <person name="Weidman J.R."/>
            <person name="Xie X."/>
            <person name="Zody M.C."/>
            <person name="Baldwin J."/>
            <person name="Abdouelleil A."/>
            <person name="Abdulkadir J."/>
            <person name="Abebe A."/>
            <person name="Abera B."/>
            <person name="Abreu J."/>
            <person name="Acer S.C."/>
            <person name="Aftuck L."/>
            <person name="Alexander A."/>
            <person name="An P."/>
            <person name="Anderson E."/>
            <person name="Anderson S."/>
            <person name="Arachi H."/>
            <person name="Azer M."/>
            <person name="Bachantsang P."/>
            <person name="Barry A."/>
            <person name="Bayul T."/>
            <person name="Berlin A."/>
            <person name="Bessette D."/>
            <person name="Bloom T."/>
            <person name="Bloom T."/>
            <person name="Boguslavskiy L."/>
            <person name="Bonnet C."/>
            <person name="Boukhgalter B."/>
            <person name="Bourzgui I."/>
            <person name="Brown A."/>
            <person name="Cahill P."/>
            <person name="Channer S."/>
            <person name="Cheshatsang Y."/>
            <person name="Chuda L."/>
            <person name="Citroen M."/>
            <person name="Collymore A."/>
            <person name="Cooke P."/>
            <person name="Costello M."/>
            <person name="D'Aco K."/>
            <person name="Daza R."/>
            <person name="De Haan G."/>
            <person name="DeGray S."/>
            <person name="DeMaso C."/>
            <person name="Dhargay N."/>
            <person name="Dooley K."/>
            <person name="Dooley E."/>
            <person name="Doricent M."/>
            <person name="Dorje P."/>
            <person name="Dorjee K."/>
            <person name="Dupes A."/>
            <person name="Elong R."/>
            <person name="Falk J."/>
            <person name="Farina A."/>
            <person name="Faro S."/>
            <person name="Ferguson D."/>
            <person name="Fisher S."/>
            <person name="Foley C.D."/>
            <person name="Franke A."/>
            <person name="Friedrich D."/>
            <person name="Gadbois L."/>
            <person name="Gearin G."/>
            <person name="Gearin C.R."/>
            <person name="Giannoukos G."/>
            <person name="Goode T."/>
            <person name="Graham J."/>
            <person name="Grandbois E."/>
            <person name="Grewal S."/>
            <person name="Gyaltsen K."/>
            <person name="Hafez N."/>
            <person name="Hagos B."/>
            <person name="Hall J."/>
            <person name="Henson C."/>
            <person name="Hollinger A."/>
            <person name="Honan T."/>
            <person name="Huard M.D."/>
            <person name="Hughes L."/>
            <person name="Hurhula B."/>
            <person name="Husby M.E."/>
            <person name="Kamat A."/>
            <person name="Kanga B."/>
            <person name="Kashin S."/>
            <person name="Khazanovich D."/>
            <person name="Kisner P."/>
            <person name="Lance K."/>
            <person name="Lara M."/>
            <person name="Lee W."/>
            <person name="Lennon N."/>
            <person name="Letendre F."/>
            <person name="LeVine R."/>
            <person name="Lipovsky A."/>
            <person name="Liu X."/>
            <person name="Liu J."/>
            <person name="Liu S."/>
            <person name="Lokyitsang T."/>
            <person name="Lokyitsang Y."/>
            <person name="Lubonja R."/>
            <person name="Lui A."/>
            <person name="MacDonald P."/>
            <person name="Magnisalis V."/>
            <person name="Maru K."/>
            <person name="Matthews C."/>
            <person name="McCusker W."/>
            <person name="McDonough S."/>
            <person name="Mehta T."/>
            <person name="Meldrim J."/>
            <person name="Meneus L."/>
            <person name="Mihai O."/>
            <person name="Mihalev A."/>
            <person name="Mihova T."/>
            <person name="Mittelman R."/>
            <person name="Mlenga V."/>
            <person name="Montmayeur A."/>
            <person name="Mulrain L."/>
            <person name="Navidi A."/>
            <person name="Naylor J."/>
            <person name="Negash T."/>
            <person name="Nguyen T."/>
            <person name="Nguyen N."/>
            <person name="Nicol R."/>
            <person name="Norbu C."/>
            <person name="Norbu N."/>
            <person name="Novod N."/>
            <person name="O'Neill B."/>
            <person name="Osman S."/>
            <person name="Markiewicz E."/>
            <person name="Oyono O.L."/>
            <person name="Patti C."/>
            <person name="Phunkhang P."/>
            <person name="Pierre F."/>
            <person name="Priest M."/>
            <person name="Raghuraman S."/>
            <person name="Rege F."/>
            <person name="Reyes R."/>
            <person name="Rise C."/>
            <person name="Rogov P."/>
            <person name="Ross K."/>
            <person name="Ryan E."/>
            <person name="Settipalli S."/>
            <person name="Shea T."/>
            <person name="Sherpa N."/>
            <person name="Shi L."/>
            <person name="Shih D."/>
            <person name="Sparrow T."/>
            <person name="Spaulding J."/>
            <person name="Stalker J."/>
            <person name="Stange-Thomann N."/>
            <person name="Stavropoulos S."/>
            <person name="Stone C."/>
            <person name="Strader C."/>
            <person name="Tesfaye S."/>
            <person name="Thomson T."/>
            <person name="Thoulutsang Y."/>
            <person name="Thoulutsang D."/>
            <person name="Topham K."/>
            <person name="Topping I."/>
            <person name="Tsamla T."/>
            <person name="Vassiliev H."/>
            <person name="Vo A."/>
            <person name="Wangchuk T."/>
            <person name="Wangdi T."/>
            <person name="Weiand M."/>
            <person name="Wilkinson J."/>
            <person name="Wilson A."/>
            <person name="Yadav S."/>
            <person name="Young G."/>
            <person name="Yu Q."/>
            <person name="Zembek L."/>
            <person name="Zhong D."/>
            <person name="Zimmer A."/>
            <person name="Zwirko Z."/>
            <person name="Jaffe D.B."/>
            <person name="Alvarez P."/>
            <person name="Brockman W."/>
            <person name="Butler J."/>
            <person name="Chin C."/>
            <person name="Gnerre S."/>
            <person name="MacCallum I."/>
            <person name="Graves J.A."/>
            <person name="Ponting C.P."/>
            <person name="Breen M."/>
            <person name="Samollow P.B."/>
            <person name="Lander E.S."/>
            <person name="Lindblad-Toh K."/>
        </authorList>
    </citation>
    <scope>NUCLEOTIDE SEQUENCE [LARGE SCALE GENOMIC DNA]</scope>
</reference>
<dbReference type="Pfam" id="PF18875">
    <property type="entry name" value="AF4_int"/>
    <property type="match status" value="1"/>
</dbReference>
<feature type="region of interest" description="Disordered" evidence="5">
    <location>
        <begin position="743"/>
        <end position="795"/>
    </location>
</feature>
<dbReference type="GeneID" id="100025041"/>
<evidence type="ECO:0000256" key="1">
    <source>
        <dbReference type="ARBA" id="ARBA00004123"/>
    </source>
</evidence>
<feature type="compositionally biased region" description="Low complexity" evidence="5">
    <location>
        <begin position="519"/>
        <end position="531"/>
    </location>
</feature>
<dbReference type="GO" id="GO:0035063">
    <property type="term" value="P:nuclear speck organization"/>
    <property type="evidence" value="ECO:0007669"/>
    <property type="project" value="Ensembl"/>
</dbReference>
<evidence type="ECO:0000259" key="6">
    <source>
        <dbReference type="Pfam" id="PF18876"/>
    </source>
</evidence>
<feature type="compositionally biased region" description="Low complexity" evidence="5">
    <location>
        <begin position="178"/>
        <end position="193"/>
    </location>
</feature>
<organism evidence="7 8">
    <name type="scientific">Monodelphis domestica</name>
    <name type="common">Gray short-tailed opossum</name>
    <dbReference type="NCBI Taxonomy" id="13616"/>
    <lineage>
        <taxon>Eukaryota</taxon>
        <taxon>Metazoa</taxon>
        <taxon>Chordata</taxon>
        <taxon>Craniata</taxon>
        <taxon>Vertebrata</taxon>
        <taxon>Euteleostomi</taxon>
        <taxon>Mammalia</taxon>
        <taxon>Metatheria</taxon>
        <taxon>Didelphimorphia</taxon>
        <taxon>Didelphidae</taxon>
        <taxon>Monodelphis</taxon>
    </lineage>
</organism>
<dbReference type="GO" id="GO:0002151">
    <property type="term" value="F:G-quadruplex RNA binding"/>
    <property type="evidence" value="ECO:0000318"/>
    <property type="project" value="GO_Central"/>
</dbReference>
<feature type="compositionally biased region" description="Basic and acidic residues" evidence="5">
    <location>
        <begin position="446"/>
        <end position="455"/>
    </location>
</feature>